<dbReference type="Gene3D" id="3.40.630.30">
    <property type="match status" value="1"/>
</dbReference>
<dbReference type="CDD" id="cd04301">
    <property type="entry name" value="NAT_SF"/>
    <property type="match status" value="1"/>
</dbReference>
<keyword evidence="2" id="KW-0808">Transferase</keyword>
<dbReference type="PROSITE" id="PS51186">
    <property type="entry name" value="GNAT"/>
    <property type="match status" value="1"/>
</dbReference>
<evidence type="ECO:0000313" key="2">
    <source>
        <dbReference type="EMBL" id="CDQ23185.1"/>
    </source>
</evidence>
<dbReference type="InterPro" id="IPR016181">
    <property type="entry name" value="Acyl_CoA_acyltransferase"/>
</dbReference>
<sequence>MNIVWNPMTQKEAEAIARWKYKKPFDFYDMTADEEDYELFINPEKRSPHTYSGKVEGNLIGFLTVEPQGNRRVDLGLGLHPDHTGKGEGEPFMEACLAMAKKEYKAERFTLSVATFNQRAITVYERAGFIRKGTFMQSTNGGSYEFLKMEKYEKGET</sequence>
<dbReference type="AlphaFoldDB" id="A0A024P3V8"/>
<accession>A0A024P3V8</accession>
<organism evidence="2 3">
    <name type="scientific">Halobacillus karajensis</name>
    <dbReference type="NCBI Taxonomy" id="195088"/>
    <lineage>
        <taxon>Bacteria</taxon>
        <taxon>Bacillati</taxon>
        <taxon>Bacillota</taxon>
        <taxon>Bacilli</taxon>
        <taxon>Bacillales</taxon>
        <taxon>Bacillaceae</taxon>
        <taxon>Halobacillus</taxon>
    </lineage>
</organism>
<feature type="domain" description="N-acetyltransferase" evidence="1">
    <location>
        <begin position="3"/>
        <end position="154"/>
    </location>
</feature>
<evidence type="ECO:0000259" key="1">
    <source>
        <dbReference type="PROSITE" id="PS51186"/>
    </source>
</evidence>
<dbReference type="Pfam" id="PF00583">
    <property type="entry name" value="Acetyltransf_1"/>
    <property type="match status" value="1"/>
</dbReference>
<gene>
    <name evidence="2" type="ORF">BN983_01406</name>
</gene>
<name>A0A024P3V8_9BACI</name>
<proteinExistence type="predicted"/>
<reference evidence="3" key="1">
    <citation type="submission" date="2014-03" db="EMBL/GenBank/DDBJ databases">
        <authorList>
            <person name="Urmite Genomes U."/>
        </authorList>
    </citation>
    <scope>NUCLEOTIDE SEQUENCE [LARGE SCALE GENOMIC DNA]</scope>
    <source>
        <strain evidence="3">HD-03</strain>
    </source>
</reference>
<evidence type="ECO:0000313" key="3">
    <source>
        <dbReference type="Proteomes" id="UP000028868"/>
    </source>
</evidence>
<reference evidence="2 3" key="2">
    <citation type="submission" date="2014-05" db="EMBL/GenBank/DDBJ databases">
        <title>Draft genome sequence of Halobacillus karajensis HK-03.</title>
        <authorList>
            <person name="Khelaifia S."/>
            <person name="Croce O."/>
            <person name="Lagier J.C."/>
            <person name="Raoult D."/>
        </authorList>
    </citation>
    <scope>NUCLEOTIDE SEQUENCE [LARGE SCALE GENOMIC DNA]</scope>
    <source>
        <strain evidence="2 3">HD-03</strain>
    </source>
</reference>
<dbReference type="EMBL" id="CCDI010000001">
    <property type="protein sequence ID" value="CDQ23185.1"/>
    <property type="molecule type" value="Genomic_DNA"/>
</dbReference>
<keyword evidence="3" id="KW-1185">Reference proteome</keyword>
<comment type="caution">
    <text evidence="2">The sequence shown here is derived from an EMBL/GenBank/DDBJ whole genome shotgun (WGS) entry which is preliminary data.</text>
</comment>
<dbReference type="Proteomes" id="UP000028868">
    <property type="component" value="Unassembled WGS sequence"/>
</dbReference>
<protein>
    <submittedName>
        <fullName evidence="2">Pseudaminic acid biosynthesis N-acetyl transferase</fullName>
    </submittedName>
</protein>
<dbReference type="GO" id="GO:0016747">
    <property type="term" value="F:acyltransferase activity, transferring groups other than amino-acyl groups"/>
    <property type="evidence" value="ECO:0007669"/>
    <property type="project" value="InterPro"/>
</dbReference>
<dbReference type="InterPro" id="IPR000182">
    <property type="entry name" value="GNAT_dom"/>
</dbReference>
<dbReference type="SUPFAM" id="SSF55729">
    <property type="entry name" value="Acyl-CoA N-acyltransferases (Nat)"/>
    <property type="match status" value="1"/>
</dbReference>